<dbReference type="Gene3D" id="1.10.2080.10">
    <property type="entry name" value="Insect odorant-binding protein A10/Ejaculatory bulb-specific protein 3"/>
    <property type="match status" value="1"/>
</dbReference>
<gene>
    <name evidence="2" type="ORF">ABEB36_009515</name>
</gene>
<accession>A0ABD1EGK3</accession>
<feature type="chain" id="PRO_5044870701" description="Chemosensory protein" evidence="1">
    <location>
        <begin position="18"/>
        <end position="125"/>
    </location>
</feature>
<dbReference type="SUPFAM" id="SSF100910">
    <property type="entry name" value="Chemosensory protein Csp2"/>
    <property type="match status" value="1"/>
</dbReference>
<comment type="caution">
    <text evidence="2">The sequence shown here is derived from an EMBL/GenBank/DDBJ whole genome shotgun (WGS) entry which is preliminary data.</text>
</comment>
<keyword evidence="1" id="KW-0732">Signal</keyword>
<evidence type="ECO:0000256" key="1">
    <source>
        <dbReference type="SAM" id="SignalP"/>
    </source>
</evidence>
<evidence type="ECO:0000313" key="2">
    <source>
        <dbReference type="EMBL" id="KAL1493829.1"/>
    </source>
</evidence>
<organism evidence="2 3">
    <name type="scientific">Hypothenemus hampei</name>
    <name type="common">Coffee berry borer</name>
    <dbReference type="NCBI Taxonomy" id="57062"/>
    <lineage>
        <taxon>Eukaryota</taxon>
        <taxon>Metazoa</taxon>
        <taxon>Ecdysozoa</taxon>
        <taxon>Arthropoda</taxon>
        <taxon>Hexapoda</taxon>
        <taxon>Insecta</taxon>
        <taxon>Pterygota</taxon>
        <taxon>Neoptera</taxon>
        <taxon>Endopterygota</taxon>
        <taxon>Coleoptera</taxon>
        <taxon>Polyphaga</taxon>
        <taxon>Cucujiformia</taxon>
        <taxon>Curculionidae</taxon>
        <taxon>Scolytinae</taxon>
        <taxon>Hypothenemus</taxon>
    </lineage>
</organism>
<dbReference type="Proteomes" id="UP001566132">
    <property type="component" value="Unassembled WGS sequence"/>
</dbReference>
<reference evidence="2 3" key="1">
    <citation type="submission" date="2024-05" db="EMBL/GenBank/DDBJ databases">
        <title>Genetic variation in Jamaican populations of the coffee berry borer (Hypothenemus hampei).</title>
        <authorList>
            <person name="Errbii M."/>
            <person name="Myrie A."/>
        </authorList>
    </citation>
    <scope>NUCLEOTIDE SEQUENCE [LARGE SCALE GENOMIC DNA]</scope>
    <source>
        <strain evidence="2">JA-Hopewell-2020-01-JO</strain>
        <tissue evidence="2">Whole body</tissue>
    </source>
</reference>
<feature type="signal peptide" evidence="1">
    <location>
        <begin position="1"/>
        <end position="17"/>
    </location>
</feature>
<proteinExistence type="predicted"/>
<dbReference type="PANTHER" id="PTHR11257">
    <property type="entry name" value="CHEMOSENSORY PROTEIN-RELATED"/>
    <property type="match status" value="1"/>
</dbReference>
<sequence length="125" mass="14434">MKLVVFLALCVVAVVSADQYTNKYDNVDLDQILKSDRLLRNYLNCLLDKGKCTPDGAELKKYLPEALENECAKCSQKQRDGARKVIHYLIDNKRPYWNELAAKYDPDGKYLKKYQSQAKNENINL</sequence>
<keyword evidence="3" id="KW-1185">Reference proteome</keyword>
<dbReference type="InterPro" id="IPR005055">
    <property type="entry name" value="A10/PebIII"/>
</dbReference>
<dbReference type="EMBL" id="JBDJPC010000007">
    <property type="protein sequence ID" value="KAL1493829.1"/>
    <property type="molecule type" value="Genomic_DNA"/>
</dbReference>
<evidence type="ECO:0000313" key="3">
    <source>
        <dbReference type="Proteomes" id="UP001566132"/>
    </source>
</evidence>
<dbReference type="InterPro" id="IPR036682">
    <property type="entry name" value="OS_D_A10/PebIII_sf"/>
</dbReference>
<name>A0ABD1EGK3_HYPHA</name>
<evidence type="ECO:0008006" key="4">
    <source>
        <dbReference type="Google" id="ProtNLM"/>
    </source>
</evidence>
<dbReference type="PANTHER" id="PTHR11257:SF12">
    <property type="entry name" value="EJACULATORY BULB-SPECIFIC PROTEIN 3-RELATED"/>
    <property type="match status" value="1"/>
</dbReference>
<dbReference type="AlphaFoldDB" id="A0ABD1EGK3"/>
<dbReference type="Pfam" id="PF03392">
    <property type="entry name" value="OS-D"/>
    <property type="match status" value="1"/>
</dbReference>
<protein>
    <recommendedName>
        <fullName evidence="4">Chemosensory protein</fullName>
    </recommendedName>
</protein>